<organism evidence="9 10">
    <name type="scientific">Hymenochirus boettgeri</name>
    <name type="common">Congo dwarf clawed frog</name>
    <dbReference type="NCBI Taxonomy" id="247094"/>
    <lineage>
        <taxon>Eukaryota</taxon>
        <taxon>Metazoa</taxon>
        <taxon>Chordata</taxon>
        <taxon>Craniata</taxon>
        <taxon>Vertebrata</taxon>
        <taxon>Euteleostomi</taxon>
        <taxon>Amphibia</taxon>
        <taxon>Batrachia</taxon>
        <taxon>Anura</taxon>
        <taxon>Pipoidea</taxon>
        <taxon>Pipidae</taxon>
        <taxon>Pipinae</taxon>
        <taxon>Hymenochirus</taxon>
    </lineage>
</organism>
<evidence type="ECO:0000256" key="5">
    <source>
        <dbReference type="ARBA" id="ARBA00023180"/>
    </source>
</evidence>
<dbReference type="Pfam" id="PF00084">
    <property type="entry name" value="Sushi"/>
    <property type="match status" value="7"/>
</dbReference>
<dbReference type="PANTHER" id="PTHR19325:SF570">
    <property type="entry name" value="COMPLEMENT COMPONENT 4 BINDING PROTEIN, MEMBRANE"/>
    <property type="match status" value="1"/>
</dbReference>
<feature type="domain" description="Sushi" evidence="8">
    <location>
        <begin position="408"/>
        <end position="467"/>
    </location>
</feature>
<keyword evidence="10" id="KW-1185">Reference proteome</keyword>
<feature type="domain" description="Sushi" evidence="8">
    <location>
        <begin position="165"/>
        <end position="224"/>
    </location>
</feature>
<feature type="domain" description="Sushi" evidence="8">
    <location>
        <begin position="75"/>
        <end position="164"/>
    </location>
</feature>
<dbReference type="SMART" id="SM00032">
    <property type="entry name" value="CCP"/>
    <property type="match status" value="7"/>
</dbReference>
<evidence type="ECO:0000256" key="2">
    <source>
        <dbReference type="ARBA" id="ARBA00022729"/>
    </source>
</evidence>
<feature type="domain" description="Sushi" evidence="8">
    <location>
        <begin position="225"/>
        <end position="284"/>
    </location>
</feature>
<protein>
    <recommendedName>
        <fullName evidence="8">Sushi domain-containing protein</fullName>
    </recommendedName>
</protein>
<evidence type="ECO:0000256" key="1">
    <source>
        <dbReference type="ARBA" id="ARBA00022659"/>
    </source>
</evidence>
<keyword evidence="2" id="KW-0732">Signal</keyword>
<name>A0A8T2K551_9PIPI</name>
<evidence type="ECO:0000313" key="10">
    <source>
        <dbReference type="Proteomes" id="UP000812440"/>
    </source>
</evidence>
<evidence type="ECO:0000256" key="3">
    <source>
        <dbReference type="ARBA" id="ARBA00022737"/>
    </source>
</evidence>
<evidence type="ECO:0000256" key="6">
    <source>
        <dbReference type="PROSITE-ProRule" id="PRU00302"/>
    </source>
</evidence>
<dbReference type="Gene3D" id="2.10.70.10">
    <property type="entry name" value="Complement Module, domain 1"/>
    <property type="match status" value="7"/>
</dbReference>
<keyword evidence="7" id="KW-1133">Transmembrane helix</keyword>
<feature type="disulfide bond" evidence="6">
    <location>
        <begin position="255"/>
        <end position="282"/>
    </location>
</feature>
<evidence type="ECO:0000259" key="8">
    <source>
        <dbReference type="PROSITE" id="PS50923"/>
    </source>
</evidence>
<comment type="caution">
    <text evidence="6">Lacks conserved residue(s) required for the propagation of feature annotation.</text>
</comment>
<keyword evidence="1 6" id="KW-0768">Sushi</keyword>
<evidence type="ECO:0000256" key="7">
    <source>
        <dbReference type="SAM" id="Phobius"/>
    </source>
</evidence>
<dbReference type="OrthoDB" id="6480633at2759"/>
<gene>
    <name evidence="9" type="ORF">GDO86_003286</name>
</gene>
<accession>A0A8T2K551</accession>
<proteinExistence type="predicted"/>
<keyword evidence="3" id="KW-0677">Repeat</keyword>
<feature type="domain" description="Sushi" evidence="8">
    <location>
        <begin position="348"/>
        <end position="407"/>
    </location>
</feature>
<feature type="domain" description="Sushi" evidence="8">
    <location>
        <begin position="285"/>
        <end position="347"/>
    </location>
</feature>
<feature type="disulfide bond" evidence="6">
    <location>
        <begin position="195"/>
        <end position="222"/>
    </location>
</feature>
<keyword evidence="5" id="KW-0325">Glycoprotein</keyword>
<dbReference type="EMBL" id="JAACNH010000002">
    <property type="protein sequence ID" value="KAG8450944.1"/>
    <property type="molecule type" value="Genomic_DNA"/>
</dbReference>
<dbReference type="PROSITE" id="PS50923">
    <property type="entry name" value="SUSHI"/>
    <property type="match status" value="6"/>
</dbReference>
<dbReference type="FunFam" id="2.10.70.10:FF:000014">
    <property type="entry name" value="Membrane cofactor protein"/>
    <property type="match status" value="1"/>
</dbReference>
<sequence>MASSGNIGVACGGDCGPAPVVAHTEHIDGISFPVHESVVYSCDRKAGYYEIPGKSRTISCEEDSTWSTIPEFCARACDVPPRYDFAQLMQEYIDQNIFLNGTIVREILWTSSRDRLGIFTAPDFLCGSEVIYSCDEGYKMISKKNSAVCQADGKWSNTPPICEAAICLAPDPITNGIYSPVKDEYRYQDAVLYKCNQNLVLIGEPSLTCLATGEWNEKPPFCKDVECSKPIVQNSEKESGFQGPYYYNAAVSFKCNEGFMMNGSAHITCSTENEWMPSVPQCLRFCYSPPLKYGKLTEEYAEKTTFFAGSTVKYVCLPGYSRSSNTEATMICLETSRWSSTDTACKPIPCKDPEEIKHGKIVTKGPYVYNVRVEFNCDEGYRIRSETNYRVCQADGTWSNKIPFCQEILCSHPGEIVNGKLETEGPFVYKTRVRYICDEGFSIPSKINYRDCKGDGTWSNDLPTCEAVHPPFPISIVIGIVVAAVILALFIALIIFCCKKKKSGKPQSDNYTAHYATCTNDTA</sequence>
<keyword evidence="4 6" id="KW-1015">Disulfide bond</keyword>
<dbReference type="SUPFAM" id="SSF57535">
    <property type="entry name" value="Complement control module/SCR domain"/>
    <property type="match status" value="7"/>
</dbReference>
<comment type="caution">
    <text evidence="9">The sequence shown here is derived from an EMBL/GenBank/DDBJ whole genome shotgun (WGS) entry which is preliminary data.</text>
</comment>
<dbReference type="InterPro" id="IPR035976">
    <property type="entry name" value="Sushi/SCR/CCP_sf"/>
</dbReference>
<dbReference type="CDD" id="cd00033">
    <property type="entry name" value="CCP"/>
    <property type="match status" value="7"/>
</dbReference>
<keyword evidence="7" id="KW-0812">Transmembrane</keyword>
<dbReference type="PANTHER" id="PTHR19325">
    <property type="entry name" value="COMPLEMENT COMPONENT-RELATED SUSHI DOMAIN-CONTAINING"/>
    <property type="match status" value="1"/>
</dbReference>
<evidence type="ECO:0000313" key="9">
    <source>
        <dbReference type="EMBL" id="KAG8450944.1"/>
    </source>
</evidence>
<keyword evidence="7" id="KW-0472">Membrane</keyword>
<evidence type="ECO:0000256" key="4">
    <source>
        <dbReference type="ARBA" id="ARBA00023157"/>
    </source>
</evidence>
<dbReference type="InterPro" id="IPR050350">
    <property type="entry name" value="Compl-Cell_Adhes-Reg"/>
</dbReference>
<dbReference type="AlphaFoldDB" id="A0A8T2K551"/>
<feature type="transmembrane region" description="Helical" evidence="7">
    <location>
        <begin position="472"/>
        <end position="498"/>
    </location>
</feature>
<dbReference type="InterPro" id="IPR000436">
    <property type="entry name" value="Sushi_SCR_CCP_dom"/>
</dbReference>
<reference evidence="9" key="1">
    <citation type="thesis" date="2020" institute="ProQuest LLC" country="789 East Eisenhower Parkway, Ann Arbor, MI, USA">
        <title>Comparative Genomics and Chromosome Evolution.</title>
        <authorList>
            <person name="Mudd A.B."/>
        </authorList>
    </citation>
    <scope>NUCLEOTIDE SEQUENCE</scope>
    <source>
        <strain evidence="9">Female2</strain>
        <tissue evidence="9">Blood</tissue>
    </source>
</reference>
<dbReference type="Proteomes" id="UP000812440">
    <property type="component" value="Chromosome 2"/>
</dbReference>